<keyword evidence="2" id="KW-1185">Reference proteome</keyword>
<organism evidence="1 2">
    <name type="scientific">Eumeta variegata</name>
    <name type="common">Bagworm moth</name>
    <name type="synonym">Eumeta japonica</name>
    <dbReference type="NCBI Taxonomy" id="151549"/>
    <lineage>
        <taxon>Eukaryota</taxon>
        <taxon>Metazoa</taxon>
        <taxon>Ecdysozoa</taxon>
        <taxon>Arthropoda</taxon>
        <taxon>Hexapoda</taxon>
        <taxon>Insecta</taxon>
        <taxon>Pterygota</taxon>
        <taxon>Neoptera</taxon>
        <taxon>Endopterygota</taxon>
        <taxon>Lepidoptera</taxon>
        <taxon>Glossata</taxon>
        <taxon>Ditrysia</taxon>
        <taxon>Tineoidea</taxon>
        <taxon>Psychidae</taxon>
        <taxon>Oiketicinae</taxon>
        <taxon>Eumeta</taxon>
    </lineage>
</organism>
<protein>
    <submittedName>
        <fullName evidence="1">Uncharacterized protein</fullName>
    </submittedName>
</protein>
<gene>
    <name evidence="1" type="ORF">EVAR_46126_1</name>
</gene>
<reference evidence="1 2" key="1">
    <citation type="journal article" date="2019" name="Commun. Biol.">
        <title>The bagworm genome reveals a unique fibroin gene that provides high tensile strength.</title>
        <authorList>
            <person name="Kono N."/>
            <person name="Nakamura H."/>
            <person name="Ohtoshi R."/>
            <person name="Tomita M."/>
            <person name="Numata K."/>
            <person name="Arakawa K."/>
        </authorList>
    </citation>
    <scope>NUCLEOTIDE SEQUENCE [LARGE SCALE GENOMIC DNA]</scope>
</reference>
<dbReference type="AlphaFoldDB" id="A0A4C1XR14"/>
<evidence type="ECO:0000313" key="1">
    <source>
        <dbReference type="EMBL" id="GBP65600.1"/>
    </source>
</evidence>
<name>A0A4C1XR14_EUMVA</name>
<accession>A0A4C1XR14</accession>
<dbReference type="EMBL" id="BGZK01000933">
    <property type="protein sequence ID" value="GBP65600.1"/>
    <property type="molecule type" value="Genomic_DNA"/>
</dbReference>
<evidence type="ECO:0000313" key="2">
    <source>
        <dbReference type="Proteomes" id="UP000299102"/>
    </source>
</evidence>
<comment type="caution">
    <text evidence="1">The sequence shown here is derived from an EMBL/GenBank/DDBJ whole genome shotgun (WGS) entry which is preliminary data.</text>
</comment>
<proteinExistence type="predicted"/>
<sequence length="94" mass="10819">MCKRSLSYVSSEKKLHHQNLQFITLKSNQSLRASKSTQSRGSCRGDDIKCQRGQFGIQVPRTEIIRLWQDVPQQWVLRPDAAVTTRDARSGRFT</sequence>
<dbReference type="Proteomes" id="UP000299102">
    <property type="component" value="Unassembled WGS sequence"/>
</dbReference>